<evidence type="ECO:0000313" key="1">
    <source>
        <dbReference type="EMBL" id="MCT8989022.1"/>
    </source>
</evidence>
<accession>A0A9X2X4U9</accession>
<dbReference type="Proteomes" id="UP001149009">
    <property type="component" value="Unassembled WGS sequence"/>
</dbReference>
<sequence length="76" mass="8762">MPPEEMDIVLAKLPLRIGAYVPGDLLEEWFAPGTGMNPISEAAIEAAKRYGRRFECEFEYYPERIEGVFWKWVPAI</sequence>
<comment type="caution">
    <text evidence="1">The sequence shown here is derived from an EMBL/GenBank/DDBJ whole genome shotgun (WGS) entry which is preliminary data.</text>
</comment>
<proteinExistence type="predicted"/>
<dbReference type="AlphaFoldDB" id="A0A9X2X4U9"/>
<dbReference type="EMBL" id="JAODNV010000003">
    <property type="protein sequence ID" value="MCT8989022.1"/>
    <property type="molecule type" value="Genomic_DNA"/>
</dbReference>
<protein>
    <submittedName>
        <fullName evidence="1">Uncharacterized protein</fullName>
    </submittedName>
</protein>
<keyword evidence="2" id="KW-1185">Reference proteome</keyword>
<dbReference type="RefSeq" id="WP_261513691.1">
    <property type="nucleotide sequence ID" value="NZ_JAODNV010000003.1"/>
</dbReference>
<reference evidence="1" key="1">
    <citation type="submission" date="2022-08" db="EMBL/GenBank/DDBJ databases">
        <title>Chelativorans sichuanense sp. nov., a paraffin oil-degrading bacterium isolated from a mixture of oil-based drill cuttings and paddy soil.</title>
        <authorList>
            <person name="Yu J."/>
            <person name="Liu H."/>
            <person name="Chen Q."/>
        </authorList>
    </citation>
    <scope>NUCLEOTIDE SEQUENCE</scope>
    <source>
        <strain evidence="1">SCAU 2101</strain>
    </source>
</reference>
<name>A0A9X2X4U9_9HYPH</name>
<evidence type="ECO:0000313" key="2">
    <source>
        <dbReference type="Proteomes" id="UP001149009"/>
    </source>
</evidence>
<gene>
    <name evidence="1" type="ORF">NYR54_01760</name>
</gene>
<organism evidence="1 2">
    <name type="scientific">Chelativorans petroleitrophicus</name>
    <dbReference type="NCBI Taxonomy" id="2975484"/>
    <lineage>
        <taxon>Bacteria</taxon>
        <taxon>Pseudomonadati</taxon>
        <taxon>Pseudomonadota</taxon>
        <taxon>Alphaproteobacteria</taxon>
        <taxon>Hyphomicrobiales</taxon>
        <taxon>Phyllobacteriaceae</taxon>
        <taxon>Chelativorans</taxon>
    </lineage>
</organism>